<dbReference type="PANTHER" id="PTHR19384:SF84">
    <property type="entry name" value="METHIONINE SYNTHASE REDUCTASE"/>
    <property type="match status" value="1"/>
</dbReference>
<keyword evidence="7" id="KW-0560">Oxidoreductase</keyword>
<dbReference type="InterPro" id="IPR001433">
    <property type="entry name" value="OxRdtase_FAD/NAD-bd"/>
</dbReference>
<dbReference type="Gene3D" id="2.40.30.10">
    <property type="entry name" value="Translation factors"/>
    <property type="match status" value="1"/>
</dbReference>
<dbReference type="GO" id="GO:0010181">
    <property type="term" value="F:FMN binding"/>
    <property type="evidence" value="ECO:0000318"/>
    <property type="project" value="GO_Central"/>
</dbReference>
<dbReference type="KEGG" id="ddi:DDB_G0267824"/>
<dbReference type="GeneID" id="8616145"/>
<dbReference type="PaxDb" id="44689-DDB0189571"/>
<gene>
    <name evidence="9" type="ORF">DDB_G0267824</name>
</gene>
<dbReference type="PANTHER" id="PTHR19384">
    <property type="entry name" value="NITRIC OXIDE SYNTHASE-RELATED"/>
    <property type="match status" value="1"/>
</dbReference>
<evidence type="ECO:0000256" key="6">
    <source>
        <dbReference type="ARBA" id="ARBA00022857"/>
    </source>
</evidence>
<evidence type="ECO:0000313" key="9">
    <source>
        <dbReference type="EMBL" id="EAL73365.1"/>
    </source>
</evidence>
<dbReference type="InParanoid" id="Q55G48"/>
<dbReference type="SUPFAM" id="SSF52343">
    <property type="entry name" value="Ferredoxin reductase-like, C-terminal NADP-linked domain"/>
    <property type="match status" value="1"/>
</dbReference>
<dbReference type="eggNOG" id="KOG1158">
    <property type="taxonomic scope" value="Eukaryota"/>
</dbReference>
<feature type="domain" description="FAD-binding FR-type" evidence="8">
    <location>
        <begin position="53"/>
        <end position="330"/>
    </location>
</feature>
<dbReference type="InterPro" id="IPR023173">
    <property type="entry name" value="NADPH_Cyt_P450_Rdtase_alpha"/>
</dbReference>
<dbReference type="AlphaFoldDB" id="Q55G48"/>
<reference evidence="9 10" key="1">
    <citation type="journal article" date="2005" name="Nature">
        <title>The genome of the social amoeba Dictyostelium discoideum.</title>
        <authorList>
            <consortium name="The Dictyostelium discoideum Sequencing Consortium"/>
            <person name="Eichinger L."/>
            <person name="Pachebat J.A."/>
            <person name="Glockner G."/>
            <person name="Rajandream M.A."/>
            <person name="Sucgang R."/>
            <person name="Berriman M."/>
            <person name="Song J."/>
            <person name="Olsen R."/>
            <person name="Szafranski K."/>
            <person name="Xu Q."/>
            <person name="Tunggal B."/>
            <person name="Kummerfeld S."/>
            <person name="Madera M."/>
            <person name="Konfortov B.A."/>
            <person name="Rivero F."/>
            <person name="Bankier A.T."/>
            <person name="Lehmann R."/>
            <person name="Hamlin N."/>
            <person name="Davies R."/>
            <person name="Gaudet P."/>
            <person name="Fey P."/>
            <person name="Pilcher K."/>
            <person name="Chen G."/>
            <person name="Saunders D."/>
            <person name="Sodergren E."/>
            <person name="Davis P."/>
            <person name="Kerhornou A."/>
            <person name="Nie X."/>
            <person name="Hall N."/>
            <person name="Anjard C."/>
            <person name="Hemphill L."/>
            <person name="Bason N."/>
            <person name="Farbrother P."/>
            <person name="Desany B."/>
            <person name="Just E."/>
            <person name="Morio T."/>
            <person name="Rost R."/>
            <person name="Churcher C."/>
            <person name="Cooper J."/>
            <person name="Haydock S."/>
            <person name="van Driessche N."/>
            <person name="Cronin A."/>
            <person name="Goodhead I."/>
            <person name="Muzny D."/>
            <person name="Mourier T."/>
            <person name="Pain A."/>
            <person name="Lu M."/>
            <person name="Harper D."/>
            <person name="Lindsay R."/>
            <person name="Hauser H."/>
            <person name="James K."/>
            <person name="Quiles M."/>
            <person name="Madan Babu M."/>
            <person name="Saito T."/>
            <person name="Buchrieser C."/>
            <person name="Wardroper A."/>
            <person name="Felder M."/>
            <person name="Thangavelu M."/>
            <person name="Johnson D."/>
            <person name="Knights A."/>
            <person name="Loulseged H."/>
            <person name="Mungall K."/>
            <person name="Oliver K."/>
            <person name="Price C."/>
            <person name="Quail M.A."/>
            <person name="Urushihara H."/>
            <person name="Hernandez J."/>
            <person name="Rabbinowitsch E."/>
            <person name="Steffen D."/>
            <person name="Sanders M."/>
            <person name="Ma J."/>
            <person name="Kohara Y."/>
            <person name="Sharp S."/>
            <person name="Simmonds M."/>
            <person name="Spiegler S."/>
            <person name="Tivey A."/>
            <person name="Sugano S."/>
            <person name="White B."/>
            <person name="Walker D."/>
            <person name="Woodward J."/>
            <person name="Winckler T."/>
            <person name="Tanaka Y."/>
            <person name="Shaulsky G."/>
            <person name="Schleicher M."/>
            <person name="Weinstock G."/>
            <person name="Rosenthal A."/>
            <person name="Cox E.C."/>
            <person name="Chisholm R.L."/>
            <person name="Gibbs R."/>
            <person name="Loomis W.F."/>
            <person name="Platzer M."/>
            <person name="Kay R.R."/>
            <person name="Williams J."/>
            <person name="Dear P.H."/>
            <person name="Noegel A.A."/>
            <person name="Barrell B."/>
            <person name="Kuspa A."/>
        </authorList>
    </citation>
    <scope>NUCLEOTIDE SEQUENCE [LARGE SCALE GENOMIC DNA]</scope>
    <source>
        <strain evidence="9 10">AX4</strain>
    </source>
</reference>
<dbReference type="Gene3D" id="3.40.50.80">
    <property type="entry name" value="Nucleotide-binding domain of ferredoxin-NADP reductase (FNR) module"/>
    <property type="match status" value="1"/>
</dbReference>
<dbReference type="FunCoup" id="Q55G48">
    <property type="interactions" value="93"/>
</dbReference>
<evidence type="ECO:0000256" key="4">
    <source>
        <dbReference type="ARBA" id="ARBA00022643"/>
    </source>
</evidence>
<evidence type="ECO:0000313" key="10">
    <source>
        <dbReference type="Proteomes" id="UP000002195"/>
    </source>
</evidence>
<evidence type="ECO:0000256" key="3">
    <source>
        <dbReference type="ARBA" id="ARBA00022630"/>
    </source>
</evidence>
<dbReference type="HOGENOM" id="CLU_001570_17_0_1"/>
<evidence type="ECO:0000256" key="2">
    <source>
        <dbReference type="ARBA" id="ARBA00001974"/>
    </source>
</evidence>
<keyword evidence="3" id="KW-0285">Flavoprotein</keyword>
<keyword evidence="4" id="KW-0288">FMN</keyword>
<dbReference type="InterPro" id="IPR003097">
    <property type="entry name" value="CysJ-like_FAD-binding"/>
</dbReference>
<organism evidence="9 10">
    <name type="scientific">Dictyostelium discoideum</name>
    <name type="common">Social amoeba</name>
    <dbReference type="NCBI Taxonomy" id="44689"/>
    <lineage>
        <taxon>Eukaryota</taxon>
        <taxon>Amoebozoa</taxon>
        <taxon>Evosea</taxon>
        <taxon>Eumycetozoa</taxon>
        <taxon>Dictyostelia</taxon>
        <taxon>Dictyosteliales</taxon>
        <taxon>Dictyosteliaceae</taxon>
        <taxon>Dictyostelium</taxon>
    </lineage>
</organism>
<dbReference type="PROSITE" id="PS51384">
    <property type="entry name" value="FAD_FR"/>
    <property type="match status" value="1"/>
</dbReference>
<comment type="cofactor">
    <cofactor evidence="2">
        <name>FAD</name>
        <dbReference type="ChEBI" id="CHEBI:57692"/>
    </cofactor>
</comment>
<dbReference type="CDD" id="cd06203">
    <property type="entry name" value="methionine_synthase_red"/>
    <property type="match status" value="1"/>
</dbReference>
<dbReference type="GO" id="GO:0005829">
    <property type="term" value="C:cytosol"/>
    <property type="evidence" value="ECO:0000318"/>
    <property type="project" value="GO_Central"/>
</dbReference>
<dbReference type="GO" id="GO:0030586">
    <property type="term" value="F:[methionine synthase] reductase (NADPH) activity"/>
    <property type="evidence" value="ECO:0000318"/>
    <property type="project" value="GO_Central"/>
</dbReference>
<dbReference type="STRING" id="44689.Q55G48"/>
<dbReference type="InterPro" id="IPR039261">
    <property type="entry name" value="FNR_nucleotide-bd"/>
</dbReference>
<dbReference type="OMA" id="WLYVGAK"/>
<proteinExistence type="predicted"/>
<dbReference type="Proteomes" id="UP000002195">
    <property type="component" value="Unassembled WGS sequence"/>
</dbReference>
<keyword evidence="5" id="KW-0274">FAD</keyword>
<comment type="cofactor">
    <cofactor evidence="1">
        <name>FMN</name>
        <dbReference type="ChEBI" id="CHEBI:58210"/>
    </cofactor>
</comment>
<dbReference type="PhylomeDB" id="Q55G48"/>
<keyword evidence="10" id="KW-1185">Reference proteome</keyword>
<dbReference type="InterPro" id="IPR017938">
    <property type="entry name" value="Riboflavin_synthase-like_b-brl"/>
</dbReference>
<dbReference type="EMBL" id="AAFI02000003">
    <property type="protein sequence ID" value="EAL73365.1"/>
    <property type="molecule type" value="Genomic_DNA"/>
</dbReference>
<dbReference type="InterPro" id="IPR001709">
    <property type="entry name" value="Flavoprot_Pyr_Nucl_cyt_Rdtase"/>
</dbReference>
<evidence type="ECO:0000256" key="7">
    <source>
        <dbReference type="ARBA" id="ARBA00023002"/>
    </source>
</evidence>
<accession>Q55G48</accession>
<dbReference type="GO" id="GO:0050667">
    <property type="term" value="P:homocysteine metabolic process"/>
    <property type="evidence" value="ECO:0000318"/>
    <property type="project" value="GO_Central"/>
</dbReference>
<sequence>MTEPVAAPKKKIVLKRAAGSSSSNELPPCKIKVEFVDNDSSCSTSIKCGSSLCVNQMATIESAKYMTIVDQESTIDIKRVIEMTLNLGNTELSYQPGDYISVFAPNTHNHVISLIKRLSLDENKLIKIESIDKTFELPNHLKKVNENFNNKSSTIYNVLRDLVDITGIPSKKLLKLLSENSSDSNDKLELNKLSSIEGKEEYAQMINNRVTLLCLLDKYKSSNPPFNHLLELINPLAPRDYSISSSPLSMEKGTLSFVFSVVDFKLSSTPSQRILGHCTSWLEKTGIQNNKLSSSPSSNLENSLNDLNINDSNEIRIPFILKPSPHFHLPPVDQLNRPIIMIGPGTGVAPFIGFLQHLSKTTSTTTTPNPNTWLFFGCRSEKRDFLYKDTLESMLKDNTLTKLITAFSRELDTENNNNTAIVEPTCGYVQEKMIEHSKQLFDMVVNQNAFIYICGDAKGMAVGVRNSFIDIVKQELNCDEKQATDIFTNWIKEKRYILDVWS</sequence>
<comment type="caution">
    <text evidence="9">The sequence shown here is derived from an EMBL/GenBank/DDBJ whole genome shotgun (WGS) entry which is preliminary data.</text>
</comment>
<protein>
    <recommendedName>
        <fullName evidence="8">FAD-binding FR-type domain-containing protein</fullName>
    </recommendedName>
</protein>
<dbReference type="RefSeq" id="XP_647335.1">
    <property type="nucleotide sequence ID" value="XM_642243.1"/>
</dbReference>
<dbReference type="dictyBase" id="DDB_G0267824"/>
<dbReference type="SUPFAM" id="SSF63380">
    <property type="entry name" value="Riboflavin synthase domain-like"/>
    <property type="match status" value="1"/>
</dbReference>
<evidence type="ECO:0000256" key="1">
    <source>
        <dbReference type="ARBA" id="ARBA00001917"/>
    </source>
</evidence>
<dbReference type="FunFam" id="1.20.990.10:FF:000007">
    <property type="entry name" value="Methionine synthase reductase"/>
    <property type="match status" value="1"/>
</dbReference>
<dbReference type="Gene3D" id="1.20.990.10">
    <property type="entry name" value="NADPH-cytochrome p450 Reductase, Chain A, domain 3"/>
    <property type="match status" value="1"/>
</dbReference>
<dbReference type="GO" id="GO:0050660">
    <property type="term" value="F:flavin adenine dinucleotide binding"/>
    <property type="evidence" value="ECO:0000318"/>
    <property type="project" value="GO_Central"/>
</dbReference>
<evidence type="ECO:0000256" key="5">
    <source>
        <dbReference type="ARBA" id="ARBA00022827"/>
    </source>
</evidence>
<dbReference type="Pfam" id="PF00667">
    <property type="entry name" value="FAD_binding_1"/>
    <property type="match status" value="1"/>
</dbReference>
<dbReference type="SMR" id="Q55G48"/>
<dbReference type="FunFam" id="3.40.50.80:FF:000001">
    <property type="entry name" value="NADPH--cytochrome P450 reductase 1"/>
    <property type="match status" value="1"/>
</dbReference>
<keyword evidence="6" id="KW-0521">NADP</keyword>
<name>Q55G48_DICDI</name>
<dbReference type="PRINTS" id="PR00371">
    <property type="entry name" value="FPNCR"/>
</dbReference>
<dbReference type="GO" id="GO:0009086">
    <property type="term" value="P:methionine biosynthetic process"/>
    <property type="evidence" value="ECO:0000318"/>
    <property type="project" value="GO_Central"/>
</dbReference>
<dbReference type="VEuPathDB" id="AmoebaDB:DDB_G0267824"/>
<dbReference type="InterPro" id="IPR017927">
    <property type="entry name" value="FAD-bd_FR_type"/>
</dbReference>
<dbReference type="Pfam" id="PF00175">
    <property type="entry name" value="NAD_binding_1"/>
    <property type="match status" value="1"/>
</dbReference>
<evidence type="ECO:0000259" key="8">
    <source>
        <dbReference type="PROSITE" id="PS51384"/>
    </source>
</evidence>